<evidence type="ECO:0000313" key="3">
    <source>
        <dbReference type="Proteomes" id="UP000198287"/>
    </source>
</evidence>
<dbReference type="AlphaFoldDB" id="A0A226DG57"/>
<name>A0A226DG57_FOLCA</name>
<feature type="compositionally biased region" description="Basic and acidic residues" evidence="1">
    <location>
        <begin position="31"/>
        <end position="40"/>
    </location>
</feature>
<evidence type="ECO:0000256" key="1">
    <source>
        <dbReference type="SAM" id="MobiDB-lite"/>
    </source>
</evidence>
<evidence type="ECO:0000313" key="2">
    <source>
        <dbReference type="EMBL" id="OXA43176.1"/>
    </source>
</evidence>
<feature type="region of interest" description="Disordered" evidence="1">
    <location>
        <begin position="1"/>
        <end position="41"/>
    </location>
</feature>
<protein>
    <submittedName>
        <fullName evidence="2">Protein translocase subunit SecA</fullName>
    </submittedName>
</protein>
<proteinExistence type="predicted"/>
<dbReference type="Proteomes" id="UP000198287">
    <property type="component" value="Unassembled WGS sequence"/>
</dbReference>
<reference evidence="2 3" key="1">
    <citation type="submission" date="2015-12" db="EMBL/GenBank/DDBJ databases">
        <title>The genome of Folsomia candida.</title>
        <authorList>
            <person name="Faddeeva A."/>
            <person name="Derks M.F."/>
            <person name="Anvar Y."/>
            <person name="Smit S."/>
            <person name="Van Straalen N."/>
            <person name="Roelofs D."/>
        </authorList>
    </citation>
    <scope>NUCLEOTIDE SEQUENCE [LARGE SCALE GENOMIC DNA]</scope>
    <source>
        <strain evidence="2 3">VU population</strain>
        <tissue evidence="2">Whole body</tissue>
    </source>
</reference>
<gene>
    <name evidence="2" type="ORF">Fcan01_22139</name>
</gene>
<sequence length="459" mass="52066">MGPKKVVNSPTKRKNCSSTKISEFNFSHSDSSSKKLRTSDPEELSQNISQQISGGDQIMAFLGSKIDKLSEDVNKSIAKLSESLTVQQKDIFQLKSYVDSIKKFNIGLSTRVENSAAQCEIIERELKRINLVITGLSDPDNESVEILRQKVAELCSNVSNCQIKVDSVCRIGKLNLPKPRQVLVRVFSMSDRDLVWANRKNTVPPVFINEDLPFTLRRDYGTEVLEVINGKLTSNVRDEAHSSQKDQETPETMEKNAKPDSHDRGVAILVKDNLKVEQGCRGYRVGYPVSGYPLHFAGTRYPAGSTIYPAECDQSNEAATSDLVGKVLQTFNLFAPVKNKVICEYNTRKFLSESTKTLIKQRDVAYKLHRRSPTTSSLQSVRQLKKEVVTAIYRDTRKEFAQKVEQLHLWGALKKLYPAPKLIFVQMKLTPFWRQYQRVVTQLRYLIYPSNRISHGNAR</sequence>
<dbReference type="EMBL" id="LNIX01000023">
    <property type="protein sequence ID" value="OXA43176.1"/>
    <property type="molecule type" value="Genomic_DNA"/>
</dbReference>
<accession>A0A226DG57</accession>
<comment type="caution">
    <text evidence="2">The sequence shown here is derived from an EMBL/GenBank/DDBJ whole genome shotgun (WGS) entry which is preliminary data.</text>
</comment>
<feature type="compositionally biased region" description="Basic and acidic residues" evidence="1">
    <location>
        <begin position="236"/>
        <end position="262"/>
    </location>
</feature>
<keyword evidence="3" id="KW-1185">Reference proteome</keyword>
<feature type="region of interest" description="Disordered" evidence="1">
    <location>
        <begin position="235"/>
        <end position="262"/>
    </location>
</feature>
<organism evidence="2 3">
    <name type="scientific">Folsomia candida</name>
    <name type="common">Springtail</name>
    <dbReference type="NCBI Taxonomy" id="158441"/>
    <lineage>
        <taxon>Eukaryota</taxon>
        <taxon>Metazoa</taxon>
        <taxon>Ecdysozoa</taxon>
        <taxon>Arthropoda</taxon>
        <taxon>Hexapoda</taxon>
        <taxon>Collembola</taxon>
        <taxon>Entomobryomorpha</taxon>
        <taxon>Isotomoidea</taxon>
        <taxon>Isotomidae</taxon>
        <taxon>Proisotominae</taxon>
        <taxon>Folsomia</taxon>
    </lineage>
</organism>